<gene>
    <name evidence="2" type="ORF">PCOR1329_LOCUS85148</name>
</gene>
<reference evidence="2" key="1">
    <citation type="submission" date="2023-10" db="EMBL/GenBank/DDBJ databases">
        <authorList>
            <person name="Chen Y."/>
            <person name="Shah S."/>
            <person name="Dougan E. K."/>
            <person name="Thang M."/>
            <person name="Chan C."/>
        </authorList>
    </citation>
    <scope>NUCLEOTIDE SEQUENCE [LARGE SCALE GENOMIC DNA]</scope>
</reference>
<feature type="region of interest" description="Disordered" evidence="1">
    <location>
        <begin position="551"/>
        <end position="647"/>
    </location>
</feature>
<dbReference type="EMBL" id="CAUYUJ010022537">
    <property type="protein sequence ID" value="CAK0911205.1"/>
    <property type="molecule type" value="Genomic_DNA"/>
</dbReference>
<dbReference type="Proteomes" id="UP001189429">
    <property type="component" value="Unassembled WGS sequence"/>
</dbReference>
<name>A0ABN9YHN0_9DINO</name>
<protein>
    <submittedName>
        <fullName evidence="2">Uncharacterized protein</fullName>
    </submittedName>
</protein>
<evidence type="ECO:0000313" key="2">
    <source>
        <dbReference type="EMBL" id="CAK0911205.1"/>
    </source>
</evidence>
<proteinExistence type="predicted"/>
<organism evidence="2 3">
    <name type="scientific">Prorocentrum cordatum</name>
    <dbReference type="NCBI Taxonomy" id="2364126"/>
    <lineage>
        <taxon>Eukaryota</taxon>
        <taxon>Sar</taxon>
        <taxon>Alveolata</taxon>
        <taxon>Dinophyceae</taxon>
        <taxon>Prorocentrales</taxon>
        <taxon>Prorocentraceae</taxon>
        <taxon>Prorocentrum</taxon>
    </lineage>
</organism>
<accession>A0ABN9YHN0</accession>
<comment type="caution">
    <text evidence="2">The sequence shown here is derived from an EMBL/GenBank/DDBJ whole genome shotgun (WGS) entry which is preliminary data.</text>
</comment>
<keyword evidence="3" id="KW-1185">Reference proteome</keyword>
<sequence>MRLKAWFPLIGAPPSARSNDEAFLAARPAQTTAAPSPAPAAEQPLAYTSERAEVRAARWLLSAYLAPSNDDYRDWMEGRAPYLAICLRRPQFDDVFDGAVGPCANETKKLLGTVPAAAGPPPTKRAMKTPGFLQFWPVLETLAGARATSYRARVEPFRHPCLFGCPTIESKKNIDDVARCMPERSDGDAIPRAIARLAAAFKSRNFLRDQNGVNLGPASIIEARTPVLPPYNACDMNAAAIAAARRALRLCPECPMEWVDMQPVEERRRRLAVESATVNVVTKNRSMIVDCVSKSPEELLSSDLIAQHVRMALVARDRGDPPSVDVNSGLHVDSSESDVESLLGNEEVCSVCGGIKSHQLSKLTCACLLQADAEACLPFEKACQELYEVPSGSHVGGLPTAATMDLLNMDESAPAVTTDMSKPIVRTELPEHIAFDMSRCEKQPLPASLAAGTAALRASAAGGDSPTGTNAQDERVVRVSELFHFCHVLANRGPCVRYSRGAKEGTLFAGLSPSAMPRDLMAQVQALAAQSNVSPEQLLLAAQQLAGQQPALAQPAAQAPGPAAWAPAGGYPPSPQATSPGALASGAAPTSGASQPRTDCVNTQRDHFSGSGPAGVGRSCGWELRRRSAEAQGHVQRPGPPVGRLLS</sequence>
<evidence type="ECO:0000313" key="3">
    <source>
        <dbReference type="Proteomes" id="UP001189429"/>
    </source>
</evidence>
<feature type="compositionally biased region" description="Polar residues" evidence="1">
    <location>
        <begin position="591"/>
        <end position="603"/>
    </location>
</feature>
<feature type="compositionally biased region" description="Low complexity" evidence="1">
    <location>
        <begin position="551"/>
        <end position="569"/>
    </location>
</feature>
<evidence type="ECO:0000256" key="1">
    <source>
        <dbReference type="SAM" id="MobiDB-lite"/>
    </source>
</evidence>